<dbReference type="InterPro" id="IPR052916">
    <property type="entry name" value="Type-I_RE_MTase_Subunit"/>
</dbReference>
<dbReference type="EMBL" id="JAERRG010000004">
    <property type="protein sequence ID" value="MBL1113573.1"/>
    <property type="molecule type" value="Genomic_DNA"/>
</dbReference>
<dbReference type="SUPFAM" id="SSF53335">
    <property type="entry name" value="S-adenosyl-L-methionine-dependent methyltransferases"/>
    <property type="match status" value="1"/>
</dbReference>
<proteinExistence type="predicted"/>
<dbReference type="RefSeq" id="WP_201851313.1">
    <property type="nucleotide sequence ID" value="NZ_JAERRG010000004.1"/>
</dbReference>
<dbReference type="Pfam" id="PF02384">
    <property type="entry name" value="N6_Mtase"/>
    <property type="match status" value="1"/>
</dbReference>
<sequence>MARTLEGPSLAQALDALSGAMSPDDALSLAMVLILLRHKAEAAQSGHGSGTSAEVPGAWEVARELRSWHPQDLEVWIRGGLRRWESEAGEAMDLAVPSLEGVRGFQLGPLFDLVAAASDPAALFDMCLQAQSQMTGKGGRYYTPRQIVHLMTMVVNPRAGETVYDPACGSGGLLLQARAHVESAGGQGDSLGLYGQEQNKSAQAIAAMNLEVHGARARIAKVSSSLLDDGFTRTHFDVVMVNPPFNQSHWDDGRWGRYGHPWFYGPPPAGNANFAWVQHAVSKMSDSGRAAVLLPIGAASGTRTAERAIRAGLIHDDLLSCVVELPAGLIPHVRNAVTLWVFGRSKKPDRREQLLFIDARDAALTAGRGRRNLPDEAITHIADTFAAWWGAQGAEPYEDVPGWCRSVPTAEIAASEYDVLPSHHVGVPTPASPAQEGRERVADLTKELYEHFETSHRLERELRDLLGPV</sequence>
<protein>
    <submittedName>
        <fullName evidence="2">N-6 DNA methylase</fullName>
    </submittedName>
</protein>
<evidence type="ECO:0000259" key="1">
    <source>
        <dbReference type="Pfam" id="PF02384"/>
    </source>
</evidence>
<gene>
    <name evidence="2" type="ORF">JK364_14385</name>
</gene>
<feature type="domain" description="DNA methylase adenine-specific" evidence="1">
    <location>
        <begin position="126"/>
        <end position="427"/>
    </location>
</feature>
<dbReference type="InterPro" id="IPR029063">
    <property type="entry name" value="SAM-dependent_MTases_sf"/>
</dbReference>
<dbReference type="Gene3D" id="3.40.50.150">
    <property type="entry name" value="Vaccinia Virus protein VP39"/>
    <property type="match status" value="1"/>
</dbReference>
<reference evidence="2 3" key="1">
    <citation type="submission" date="2021-01" db="EMBL/GenBank/DDBJ databases">
        <title>WGS of actinomycetes isolated from Thailand.</title>
        <authorList>
            <person name="Thawai C."/>
        </authorList>
    </citation>
    <scope>NUCLEOTIDE SEQUENCE [LARGE SCALE GENOMIC DNA]</scope>
    <source>
        <strain evidence="2 3">CA3R110</strain>
    </source>
</reference>
<dbReference type="GO" id="GO:0008168">
    <property type="term" value="F:methyltransferase activity"/>
    <property type="evidence" value="ECO:0007669"/>
    <property type="project" value="UniProtKB-KW"/>
</dbReference>
<evidence type="ECO:0000313" key="2">
    <source>
        <dbReference type="EMBL" id="MBL1113573.1"/>
    </source>
</evidence>
<keyword evidence="3" id="KW-1185">Reference proteome</keyword>
<dbReference type="InterPro" id="IPR003356">
    <property type="entry name" value="DNA_methylase_A-5"/>
</dbReference>
<evidence type="ECO:0000313" key="3">
    <source>
        <dbReference type="Proteomes" id="UP000621510"/>
    </source>
</evidence>
<dbReference type="Proteomes" id="UP000621510">
    <property type="component" value="Unassembled WGS sequence"/>
</dbReference>
<keyword evidence="2" id="KW-0489">Methyltransferase</keyword>
<keyword evidence="2" id="KW-0808">Transferase</keyword>
<comment type="caution">
    <text evidence="2">The sequence shown here is derived from an EMBL/GenBank/DDBJ whole genome shotgun (WGS) entry which is preliminary data.</text>
</comment>
<dbReference type="PANTHER" id="PTHR42998">
    <property type="entry name" value="TYPE I RESTRICTION ENZYME HINDVIIP M PROTEIN-RELATED"/>
    <property type="match status" value="1"/>
</dbReference>
<dbReference type="PRINTS" id="PR00507">
    <property type="entry name" value="N12N6MTFRASE"/>
</dbReference>
<dbReference type="PANTHER" id="PTHR42998:SF1">
    <property type="entry name" value="TYPE I RESTRICTION ENZYME HINDI METHYLASE SUBUNIT"/>
    <property type="match status" value="1"/>
</dbReference>
<organism evidence="2 3">
    <name type="scientific">Streptomyces endocoffeicus</name>
    <dbReference type="NCBI Taxonomy" id="2898945"/>
    <lineage>
        <taxon>Bacteria</taxon>
        <taxon>Bacillati</taxon>
        <taxon>Actinomycetota</taxon>
        <taxon>Actinomycetes</taxon>
        <taxon>Kitasatosporales</taxon>
        <taxon>Streptomycetaceae</taxon>
        <taxon>Streptomyces</taxon>
    </lineage>
</organism>
<dbReference type="GO" id="GO:0032259">
    <property type="term" value="P:methylation"/>
    <property type="evidence" value="ECO:0007669"/>
    <property type="project" value="UniProtKB-KW"/>
</dbReference>
<name>A0ABS1PMH0_9ACTN</name>
<accession>A0ABS1PMH0</accession>